<accession>A0AAE4BRV6</accession>
<evidence type="ECO:0000256" key="3">
    <source>
        <dbReference type="ARBA" id="ARBA00022559"/>
    </source>
</evidence>
<comment type="caution">
    <text evidence="13">The sequence shown here is derived from an EMBL/GenBank/DDBJ whole genome shotgun (WGS) entry which is preliminary data.</text>
</comment>
<dbReference type="GO" id="GO:0034599">
    <property type="term" value="P:cellular response to oxidative stress"/>
    <property type="evidence" value="ECO:0007669"/>
    <property type="project" value="TreeGrafter"/>
</dbReference>
<keyword evidence="5" id="KW-0560">Oxidoreductase</keyword>
<proteinExistence type="inferred from homology"/>
<keyword evidence="4" id="KW-0049">Antioxidant</keyword>
<dbReference type="CDD" id="cd02970">
    <property type="entry name" value="PRX_like2"/>
    <property type="match status" value="1"/>
</dbReference>
<dbReference type="EC" id="1.11.1.24" evidence="2"/>
<dbReference type="RefSeq" id="WP_309940617.1">
    <property type="nucleotide sequence ID" value="NZ_AP025306.1"/>
</dbReference>
<dbReference type="PROSITE" id="PS51352">
    <property type="entry name" value="THIOREDOXIN_2"/>
    <property type="match status" value="1"/>
</dbReference>
<dbReference type="PANTHER" id="PTHR42801">
    <property type="entry name" value="THIOREDOXIN-DEPENDENT PEROXIDE REDUCTASE"/>
    <property type="match status" value="1"/>
</dbReference>
<comment type="catalytic activity">
    <reaction evidence="11">
        <text>a hydroperoxide + [thioredoxin]-dithiol = an alcohol + [thioredoxin]-disulfide + H2O</text>
        <dbReference type="Rhea" id="RHEA:62620"/>
        <dbReference type="Rhea" id="RHEA-COMP:10698"/>
        <dbReference type="Rhea" id="RHEA-COMP:10700"/>
        <dbReference type="ChEBI" id="CHEBI:15377"/>
        <dbReference type="ChEBI" id="CHEBI:29950"/>
        <dbReference type="ChEBI" id="CHEBI:30879"/>
        <dbReference type="ChEBI" id="CHEBI:35924"/>
        <dbReference type="ChEBI" id="CHEBI:50058"/>
        <dbReference type="EC" id="1.11.1.24"/>
    </reaction>
</comment>
<dbReference type="GO" id="GO:0005737">
    <property type="term" value="C:cytoplasm"/>
    <property type="evidence" value="ECO:0007669"/>
    <property type="project" value="TreeGrafter"/>
</dbReference>
<evidence type="ECO:0000256" key="9">
    <source>
        <dbReference type="ARBA" id="ARBA00038489"/>
    </source>
</evidence>
<evidence type="ECO:0000256" key="1">
    <source>
        <dbReference type="ARBA" id="ARBA00003330"/>
    </source>
</evidence>
<dbReference type="Proteomes" id="UP001185092">
    <property type="component" value="Unassembled WGS sequence"/>
</dbReference>
<organism evidence="13 14">
    <name type="scientific">Aureibacter tunicatorum</name>
    <dbReference type="NCBI Taxonomy" id="866807"/>
    <lineage>
        <taxon>Bacteria</taxon>
        <taxon>Pseudomonadati</taxon>
        <taxon>Bacteroidota</taxon>
        <taxon>Cytophagia</taxon>
        <taxon>Cytophagales</taxon>
        <taxon>Persicobacteraceae</taxon>
        <taxon>Aureibacter</taxon>
    </lineage>
</organism>
<evidence type="ECO:0000256" key="7">
    <source>
        <dbReference type="ARBA" id="ARBA00023284"/>
    </source>
</evidence>
<dbReference type="GO" id="GO:0045454">
    <property type="term" value="P:cell redox homeostasis"/>
    <property type="evidence" value="ECO:0007669"/>
    <property type="project" value="TreeGrafter"/>
</dbReference>
<name>A0AAE4BRV6_9BACT</name>
<evidence type="ECO:0000256" key="6">
    <source>
        <dbReference type="ARBA" id="ARBA00023157"/>
    </source>
</evidence>
<evidence type="ECO:0000259" key="12">
    <source>
        <dbReference type="PROSITE" id="PS51352"/>
    </source>
</evidence>
<reference evidence="13" key="1">
    <citation type="submission" date="2023-07" db="EMBL/GenBank/DDBJ databases">
        <title>Genomic Encyclopedia of Type Strains, Phase IV (KMG-IV): sequencing the most valuable type-strain genomes for metagenomic binning, comparative biology and taxonomic classification.</title>
        <authorList>
            <person name="Goeker M."/>
        </authorList>
    </citation>
    <scope>NUCLEOTIDE SEQUENCE</scope>
    <source>
        <strain evidence="13">DSM 26174</strain>
    </source>
</reference>
<protein>
    <recommendedName>
        <fullName evidence="2">thioredoxin-dependent peroxiredoxin</fullName>
        <ecNumber evidence="2">1.11.1.24</ecNumber>
    </recommendedName>
    <alternativeName>
        <fullName evidence="8">Thioredoxin peroxidase</fullName>
    </alternativeName>
    <alternativeName>
        <fullName evidence="10">Thioredoxin-dependent peroxiredoxin Bcp</fullName>
    </alternativeName>
</protein>
<evidence type="ECO:0000256" key="4">
    <source>
        <dbReference type="ARBA" id="ARBA00022862"/>
    </source>
</evidence>
<evidence type="ECO:0000256" key="10">
    <source>
        <dbReference type="ARBA" id="ARBA00042639"/>
    </source>
</evidence>
<dbReference type="PANTHER" id="PTHR42801:SF7">
    <property type="entry name" value="SLL1159 PROTEIN"/>
    <property type="match status" value="1"/>
</dbReference>
<gene>
    <name evidence="13" type="ORF">HNQ88_003655</name>
</gene>
<dbReference type="InterPro" id="IPR050924">
    <property type="entry name" value="Peroxiredoxin_BCP/PrxQ"/>
</dbReference>
<keyword evidence="14" id="KW-1185">Reference proteome</keyword>
<dbReference type="EMBL" id="JAVDQD010000005">
    <property type="protein sequence ID" value="MDR6240579.1"/>
    <property type="molecule type" value="Genomic_DNA"/>
</dbReference>
<evidence type="ECO:0000313" key="14">
    <source>
        <dbReference type="Proteomes" id="UP001185092"/>
    </source>
</evidence>
<dbReference type="GO" id="GO:0008379">
    <property type="term" value="F:thioredoxin peroxidase activity"/>
    <property type="evidence" value="ECO:0007669"/>
    <property type="project" value="TreeGrafter"/>
</dbReference>
<dbReference type="InterPro" id="IPR000866">
    <property type="entry name" value="AhpC/TSA"/>
</dbReference>
<evidence type="ECO:0000256" key="2">
    <source>
        <dbReference type="ARBA" id="ARBA00013017"/>
    </source>
</evidence>
<dbReference type="InterPro" id="IPR013766">
    <property type="entry name" value="Thioredoxin_domain"/>
</dbReference>
<dbReference type="Gene3D" id="3.40.30.10">
    <property type="entry name" value="Glutaredoxin"/>
    <property type="match status" value="1"/>
</dbReference>
<keyword evidence="3" id="KW-0575">Peroxidase</keyword>
<evidence type="ECO:0000256" key="8">
    <source>
        <dbReference type="ARBA" id="ARBA00032824"/>
    </source>
</evidence>
<comment type="function">
    <text evidence="1">Thiol-specific peroxidase that catalyzes the reduction of hydrogen peroxide and organic hydroperoxides to water and alcohols, respectively. Plays a role in cell protection against oxidative stress by detoxifying peroxides and as sensor of hydrogen peroxide-mediated signaling events.</text>
</comment>
<dbReference type="AlphaFoldDB" id="A0AAE4BRV6"/>
<evidence type="ECO:0000256" key="11">
    <source>
        <dbReference type="ARBA" id="ARBA00049091"/>
    </source>
</evidence>
<dbReference type="Pfam" id="PF00578">
    <property type="entry name" value="AhpC-TSA"/>
    <property type="match status" value="1"/>
</dbReference>
<keyword evidence="7" id="KW-0676">Redox-active center</keyword>
<dbReference type="SUPFAM" id="SSF52833">
    <property type="entry name" value="Thioredoxin-like"/>
    <property type="match status" value="1"/>
</dbReference>
<comment type="similarity">
    <text evidence="9">Belongs to the peroxiredoxin family. BCP/PrxQ subfamily.</text>
</comment>
<evidence type="ECO:0000313" key="13">
    <source>
        <dbReference type="EMBL" id="MDR6240579.1"/>
    </source>
</evidence>
<evidence type="ECO:0000256" key="5">
    <source>
        <dbReference type="ARBA" id="ARBA00023002"/>
    </source>
</evidence>
<feature type="domain" description="Thioredoxin" evidence="12">
    <location>
        <begin position="44"/>
        <end position="215"/>
    </location>
</feature>
<keyword evidence="6" id="KW-1015">Disulfide bond</keyword>
<dbReference type="InterPro" id="IPR036249">
    <property type="entry name" value="Thioredoxin-like_sf"/>
</dbReference>
<sequence>MQTLKEQLTEVKNKSGERISAEALKTMQKATDELKTAHIAKNALKVGDTARAIILNNLYGNKVSLLEELKKGPVVLSFYRGSWCPYCNLELKALQEALPEIKKNGATLIAISPELPDNSLTLIEKHQLKFEILSDLGNKISKEYGLVFKLPDELIEAYSTFGINLERSNGDNSHTLPMPATFVIDQEGVIRYAFVPEDYRERAEPSEILEVLTQI</sequence>